<evidence type="ECO:0000313" key="2">
    <source>
        <dbReference type="EMBL" id="MFC4104970.1"/>
    </source>
</evidence>
<protein>
    <submittedName>
        <fullName evidence="2">VOC family protein</fullName>
    </submittedName>
</protein>
<reference evidence="3" key="1">
    <citation type="journal article" date="2019" name="Int. J. Syst. Evol. Microbiol.">
        <title>The Global Catalogue of Microorganisms (GCM) 10K type strain sequencing project: providing services to taxonomists for standard genome sequencing and annotation.</title>
        <authorList>
            <consortium name="The Broad Institute Genomics Platform"/>
            <consortium name="The Broad Institute Genome Sequencing Center for Infectious Disease"/>
            <person name="Wu L."/>
            <person name="Ma J."/>
        </authorList>
    </citation>
    <scope>NUCLEOTIDE SEQUENCE [LARGE SCALE GENOMIC DNA]</scope>
    <source>
        <strain evidence="3">2902at01</strain>
    </source>
</reference>
<dbReference type="InterPro" id="IPR029068">
    <property type="entry name" value="Glyas_Bleomycin-R_OHBP_Dase"/>
</dbReference>
<gene>
    <name evidence="2" type="ORF">ACFOX0_03315</name>
</gene>
<proteinExistence type="predicted"/>
<sequence>MIGKLRSVVIDCPDPRSLAAFYSELLGIPVTYDDEDEWVVVGGPGHDVRLAFQQAPGLREPRWPDPERPQQFHLDVTVDDVDAAERRVLELGATRLPGGQEGGDDRFRVYADPAGHPFCLCWE</sequence>
<dbReference type="CDD" id="cd06587">
    <property type="entry name" value="VOC"/>
    <property type="match status" value="1"/>
</dbReference>
<dbReference type="EMBL" id="JBHSBN010000002">
    <property type="protein sequence ID" value="MFC4104970.1"/>
    <property type="molecule type" value="Genomic_DNA"/>
</dbReference>
<dbReference type="SUPFAM" id="SSF54593">
    <property type="entry name" value="Glyoxalase/Bleomycin resistance protein/Dihydroxybiphenyl dioxygenase"/>
    <property type="match status" value="1"/>
</dbReference>
<dbReference type="PROSITE" id="PS51819">
    <property type="entry name" value="VOC"/>
    <property type="match status" value="1"/>
</dbReference>
<dbReference type="PANTHER" id="PTHR35908">
    <property type="entry name" value="HYPOTHETICAL FUSION PROTEIN"/>
    <property type="match status" value="1"/>
</dbReference>
<dbReference type="Pfam" id="PF18029">
    <property type="entry name" value="Glyoxalase_6"/>
    <property type="match status" value="1"/>
</dbReference>
<dbReference type="Gene3D" id="3.10.180.10">
    <property type="entry name" value="2,3-Dihydroxybiphenyl 1,2-Dioxygenase, domain 1"/>
    <property type="match status" value="1"/>
</dbReference>
<feature type="domain" description="VOC" evidence="1">
    <location>
        <begin position="4"/>
        <end position="123"/>
    </location>
</feature>
<evidence type="ECO:0000313" key="3">
    <source>
        <dbReference type="Proteomes" id="UP001595868"/>
    </source>
</evidence>
<dbReference type="Proteomes" id="UP001595868">
    <property type="component" value="Unassembled WGS sequence"/>
</dbReference>
<dbReference type="InterPro" id="IPR037523">
    <property type="entry name" value="VOC_core"/>
</dbReference>
<organism evidence="2 3">
    <name type="scientific">Micromonospora zhanjiangensis</name>
    <dbReference type="NCBI Taxonomy" id="1522057"/>
    <lineage>
        <taxon>Bacteria</taxon>
        <taxon>Bacillati</taxon>
        <taxon>Actinomycetota</taxon>
        <taxon>Actinomycetes</taxon>
        <taxon>Micromonosporales</taxon>
        <taxon>Micromonosporaceae</taxon>
        <taxon>Micromonospora</taxon>
    </lineage>
</organism>
<evidence type="ECO:0000259" key="1">
    <source>
        <dbReference type="PROSITE" id="PS51819"/>
    </source>
</evidence>
<name>A0ABV8KFW6_9ACTN</name>
<accession>A0ABV8KFW6</accession>
<comment type="caution">
    <text evidence="2">The sequence shown here is derived from an EMBL/GenBank/DDBJ whole genome shotgun (WGS) entry which is preliminary data.</text>
</comment>
<dbReference type="PANTHER" id="PTHR35908:SF1">
    <property type="entry name" value="CONSERVED PROTEIN"/>
    <property type="match status" value="1"/>
</dbReference>
<dbReference type="InterPro" id="IPR041581">
    <property type="entry name" value="Glyoxalase_6"/>
</dbReference>
<keyword evidence="3" id="KW-1185">Reference proteome</keyword>
<dbReference type="RefSeq" id="WP_377541963.1">
    <property type="nucleotide sequence ID" value="NZ_JBHSBN010000002.1"/>
</dbReference>